<evidence type="ECO:0000313" key="2">
    <source>
        <dbReference type="Proteomes" id="UP001159428"/>
    </source>
</evidence>
<dbReference type="Proteomes" id="UP001159428">
    <property type="component" value="Unassembled WGS sequence"/>
</dbReference>
<dbReference type="AlphaFoldDB" id="A0AAU9VJH0"/>
<organism evidence="1 2">
    <name type="scientific">Pocillopora meandrina</name>
    <dbReference type="NCBI Taxonomy" id="46732"/>
    <lineage>
        <taxon>Eukaryota</taxon>
        <taxon>Metazoa</taxon>
        <taxon>Cnidaria</taxon>
        <taxon>Anthozoa</taxon>
        <taxon>Hexacorallia</taxon>
        <taxon>Scleractinia</taxon>
        <taxon>Astrocoeniina</taxon>
        <taxon>Pocilloporidae</taxon>
        <taxon>Pocillopora</taxon>
    </lineage>
</organism>
<feature type="non-terminal residue" evidence="1">
    <location>
        <position position="86"/>
    </location>
</feature>
<name>A0AAU9VJH0_9CNID</name>
<accession>A0AAU9VJH0</accession>
<sequence>QWKQVWSAYELVTRLNEQTDKYRVAAFITCIGPKALTIHNGLPYRFNNRNQDAGESIDTYALNLRSLSDTCNFGTLKDEMIRDRIV</sequence>
<feature type="non-terminal residue" evidence="1">
    <location>
        <position position="1"/>
    </location>
</feature>
<gene>
    <name evidence="1" type="ORF">PMEA_00000376</name>
</gene>
<dbReference type="PANTHER" id="PTHR33198:SF20">
    <property type="entry name" value="RETROTRANSPOSON GAG DOMAIN-CONTAINING PROTEIN"/>
    <property type="match status" value="1"/>
</dbReference>
<keyword evidence="2" id="KW-1185">Reference proteome</keyword>
<dbReference type="EMBL" id="CALNXJ010000001">
    <property type="protein sequence ID" value="CAH3031631.1"/>
    <property type="molecule type" value="Genomic_DNA"/>
</dbReference>
<proteinExistence type="predicted"/>
<protein>
    <submittedName>
        <fullName evidence="1">Uncharacterized protein</fullName>
    </submittedName>
</protein>
<dbReference type="PANTHER" id="PTHR33198">
    <property type="entry name" value="ANK_REP_REGION DOMAIN-CONTAINING PROTEIN-RELATED"/>
    <property type="match status" value="1"/>
</dbReference>
<reference evidence="1 2" key="1">
    <citation type="submission" date="2022-05" db="EMBL/GenBank/DDBJ databases">
        <authorList>
            <consortium name="Genoscope - CEA"/>
            <person name="William W."/>
        </authorList>
    </citation>
    <scope>NUCLEOTIDE SEQUENCE [LARGE SCALE GENOMIC DNA]</scope>
</reference>
<evidence type="ECO:0000313" key="1">
    <source>
        <dbReference type="EMBL" id="CAH3031631.1"/>
    </source>
</evidence>
<comment type="caution">
    <text evidence="1">The sequence shown here is derived from an EMBL/GenBank/DDBJ whole genome shotgun (WGS) entry which is preliminary data.</text>
</comment>